<proteinExistence type="predicted"/>
<dbReference type="PRINTS" id="PR00069">
    <property type="entry name" value="ALDKETRDTASE"/>
</dbReference>
<dbReference type="Gene3D" id="3.20.20.100">
    <property type="entry name" value="NADP-dependent oxidoreductase domain"/>
    <property type="match status" value="1"/>
</dbReference>
<evidence type="ECO:0000313" key="2">
    <source>
        <dbReference type="EMBL" id="OIJ08815.1"/>
    </source>
</evidence>
<dbReference type="CDD" id="cd19086">
    <property type="entry name" value="AKR_AKR11C1"/>
    <property type="match status" value="1"/>
</dbReference>
<dbReference type="OrthoDB" id="9773828at2"/>
<evidence type="ECO:0000313" key="4">
    <source>
        <dbReference type="Proteomes" id="UP000180175"/>
    </source>
</evidence>
<dbReference type="GO" id="GO:0016491">
    <property type="term" value="F:oxidoreductase activity"/>
    <property type="evidence" value="ECO:0007669"/>
    <property type="project" value="InterPro"/>
</dbReference>
<dbReference type="EMBL" id="LQXD01000158">
    <property type="protein sequence ID" value="OIJ08815.1"/>
    <property type="molecule type" value="Genomic_DNA"/>
</dbReference>
<organism evidence="2 4">
    <name type="scientific">Anaerobacillus isosaccharinicus</name>
    <dbReference type="NCBI Taxonomy" id="1532552"/>
    <lineage>
        <taxon>Bacteria</taxon>
        <taxon>Bacillati</taxon>
        <taxon>Bacillota</taxon>
        <taxon>Bacilli</taxon>
        <taxon>Bacillales</taxon>
        <taxon>Bacillaceae</taxon>
        <taxon>Anaerobacillus</taxon>
    </lineage>
</organism>
<dbReference type="InterPro" id="IPR020471">
    <property type="entry name" value="AKR"/>
</dbReference>
<gene>
    <name evidence="3" type="ORF">AWH56_025535</name>
    <name evidence="2" type="ORF">AWH56_18350</name>
</gene>
<dbReference type="Proteomes" id="UP000180175">
    <property type="component" value="Chromosome"/>
</dbReference>
<reference evidence="3" key="4">
    <citation type="submission" date="2020-10" db="EMBL/GenBank/DDBJ databases">
        <authorList>
            <person name="Bassil N.M."/>
            <person name="Lloyd J.R."/>
        </authorList>
    </citation>
    <scope>NUCLEOTIDE SEQUENCE</scope>
    <source>
        <strain evidence="3">NB2006</strain>
    </source>
</reference>
<name>A0A1S2LB73_9BACI</name>
<reference evidence="3 4" key="3">
    <citation type="journal article" date="2019" name="Int. J. Syst. Evol. Microbiol.">
        <title>Anaerobacillus isosaccharinicus sp. nov., an alkaliphilic bacterium which degrades isosaccharinic acid.</title>
        <authorList>
            <person name="Bassil N.M."/>
            <person name="Lloyd J.R."/>
        </authorList>
    </citation>
    <scope>NUCLEOTIDE SEQUENCE [LARGE SCALE GENOMIC DNA]</scope>
    <source>
        <strain evidence="3 4">NB2006</strain>
    </source>
</reference>
<dbReference type="SUPFAM" id="SSF51430">
    <property type="entry name" value="NAD(P)-linked oxidoreductase"/>
    <property type="match status" value="1"/>
</dbReference>
<feature type="domain" description="NADP-dependent oxidoreductase" evidence="1">
    <location>
        <begin position="16"/>
        <end position="294"/>
    </location>
</feature>
<evidence type="ECO:0000313" key="3">
    <source>
        <dbReference type="EMBL" id="QOY35967.1"/>
    </source>
</evidence>
<dbReference type="InterPro" id="IPR023210">
    <property type="entry name" value="NADP_OxRdtase_dom"/>
</dbReference>
<dbReference type="RefSeq" id="WP_071318416.1">
    <property type="nucleotide sequence ID" value="NZ_CP063356.2"/>
</dbReference>
<sequence>MEKRQIGSSQLLASTIGLGCMSLEKSHKESEYILHKALDMGVNYFDTADLYDFGENERLLGNHLKGKRHDLIIATKVGNQWDEKNEGWTWNPTKPYIKQAVKASLKRLQTDYIDLYQLHGGTREDPIDESIEAFEELVQEGWIRYYGISSIRPNVIKEYVHKSKIISVMMQYSMLDLRPEEEIMPFLTENKISVIARGPVAKGLLTETFLTKLGDGGYLDYSKEELKEVLTKLQKIAHEHNYKLQELALQYCLGNNPTATVVPGARTIDQLLNNLFATTTAAISSKLRSKIKQIIKKSIYTSHR</sequence>
<dbReference type="EMBL" id="CP063356">
    <property type="protein sequence ID" value="QOY35967.1"/>
    <property type="molecule type" value="Genomic_DNA"/>
</dbReference>
<evidence type="ECO:0000259" key="1">
    <source>
        <dbReference type="Pfam" id="PF00248"/>
    </source>
</evidence>
<dbReference type="AlphaFoldDB" id="A0A1S2LB73"/>
<dbReference type="PANTHER" id="PTHR43312">
    <property type="entry name" value="D-THREO-ALDOSE 1-DEHYDROGENASE"/>
    <property type="match status" value="1"/>
</dbReference>
<reference evidence="3 4" key="2">
    <citation type="journal article" date="2017" name="Genome Announc.">
        <title>Draft Genome Sequences of Four Alkaliphilic Bacteria Belonging to the Anaerobacillus Genus.</title>
        <authorList>
            <person name="Bassil N.M."/>
            <person name="Lloyd J.R."/>
        </authorList>
    </citation>
    <scope>NUCLEOTIDE SEQUENCE [LARGE SCALE GENOMIC DNA]</scope>
    <source>
        <strain evidence="3 4">NB2006</strain>
    </source>
</reference>
<keyword evidence="4" id="KW-1185">Reference proteome</keyword>
<dbReference type="InterPro" id="IPR036812">
    <property type="entry name" value="NAD(P)_OxRdtase_dom_sf"/>
</dbReference>
<protein>
    <submittedName>
        <fullName evidence="3">Aldo/keto reductase</fullName>
    </submittedName>
    <submittedName>
        <fullName evidence="2">Oxidoreductase</fullName>
    </submittedName>
</protein>
<dbReference type="KEGG" id="aia:AWH56_025535"/>
<dbReference type="PANTHER" id="PTHR43312:SF1">
    <property type="entry name" value="NADP-DEPENDENT OXIDOREDUCTASE DOMAIN-CONTAINING PROTEIN"/>
    <property type="match status" value="1"/>
</dbReference>
<dbReference type="PROSITE" id="PS51257">
    <property type="entry name" value="PROKAR_LIPOPROTEIN"/>
    <property type="match status" value="1"/>
</dbReference>
<dbReference type="Pfam" id="PF00248">
    <property type="entry name" value="Aldo_ket_red"/>
    <property type="match status" value="1"/>
</dbReference>
<dbReference type="InterPro" id="IPR053135">
    <property type="entry name" value="AKR2_Oxidoreductase"/>
</dbReference>
<accession>A0A1S2LB73</accession>
<reference evidence="2 4" key="1">
    <citation type="submission" date="2016-10" db="EMBL/GenBank/DDBJ databases">
        <title>Draft genome sequences of four alkaliphilic bacteria belonging to the Anaerobacillus genus.</title>
        <authorList>
            <person name="Bassil N.M."/>
            <person name="Lloyd J.R."/>
        </authorList>
    </citation>
    <scope>NUCLEOTIDE SEQUENCE [LARGE SCALE GENOMIC DNA]</scope>
    <source>
        <strain evidence="2 4">NB2006</strain>
    </source>
</reference>